<protein>
    <submittedName>
        <fullName evidence="1">Uncharacterized protein</fullName>
    </submittedName>
</protein>
<comment type="caution">
    <text evidence="1">The sequence shown here is derived from an EMBL/GenBank/DDBJ whole genome shotgun (WGS) entry which is preliminary data.</text>
</comment>
<evidence type="ECO:0000313" key="2">
    <source>
        <dbReference type="Proteomes" id="UP000616724"/>
    </source>
</evidence>
<sequence>MLPHPVHRRSGKGARLVDVEGDNPAATVAGSAAAGWHHRRELVLAGPLERGICAAAWGRLLLPTVHSADQTAGTVEAFVDALGLIRPPEIQAGAI</sequence>
<reference evidence="1 2" key="1">
    <citation type="submission" date="2021-01" db="EMBL/GenBank/DDBJ databases">
        <title>Whole genome shotgun sequence of Planobispora longispora NBRC 13918.</title>
        <authorList>
            <person name="Komaki H."/>
            <person name="Tamura T."/>
        </authorList>
    </citation>
    <scope>NUCLEOTIDE SEQUENCE [LARGE SCALE GENOMIC DNA]</scope>
    <source>
        <strain evidence="1 2">NBRC 13918</strain>
    </source>
</reference>
<keyword evidence="2" id="KW-1185">Reference proteome</keyword>
<name>A0A8J3RP20_9ACTN</name>
<dbReference type="Proteomes" id="UP000616724">
    <property type="component" value="Unassembled WGS sequence"/>
</dbReference>
<organism evidence="1 2">
    <name type="scientific">Planobispora longispora</name>
    <dbReference type="NCBI Taxonomy" id="28887"/>
    <lineage>
        <taxon>Bacteria</taxon>
        <taxon>Bacillati</taxon>
        <taxon>Actinomycetota</taxon>
        <taxon>Actinomycetes</taxon>
        <taxon>Streptosporangiales</taxon>
        <taxon>Streptosporangiaceae</taxon>
        <taxon>Planobispora</taxon>
    </lineage>
</organism>
<evidence type="ECO:0000313" key="1">
    <source>
        <dbReference type="EMBL" id="GIH78160.1"/>
    </source>
</evidence>
<proteinExistence type="predicted"/>
<dbReference type="EMBL" id="BOOH01000037">
    <property type="protein sequence ID" value="GIH78160.1"/>
    <property type="molecule type" value="Genomic_DNA"/>
</dbReference>
<gene>
    <name evidence="1" type="ORF">Plo01_45890</name>
</gene>
<accession>A0A8J3RP20</accession>
<dbReference type="AlphaFoldDB" id="A0A8J3RP20"/>